<keyword evidence="2" id="KW-0614">Plasmid</keyword>
<organism evidence="2 3">
    <name type="scientific">Nitrosococcus halophilus (strain Nc4)</name>
    <dbReference type="NCBI Taxonomy" id="472759"/>
    <lineage>
        <taxon>Bacteria</taxon>
        <taxon>Pseudomonadati</taxon>
        <taxon>Pseudomonadota</taxon>
        <taxon>Gammaproteobacteria</taxon>
        <taxon>Chromatiales</taxon>
        <taxon>Chromatiaceae</taxon>
        <taxon>Nitrosococcus</taxon>
    </lineage>
</organism>
<feature type="domain" description="HEPN AbiU2-like" evidence="1">
    <location>
        <begin position="6"/>
        <end position="201"/>
    </location>
</feature>
<proteinExistence type="predicted"/>
<name>D5C5H3_NITHN</name>
<sequence>MESSMLNFDNLTERLVEEIRSAAMHLDLYKSIRSSILRYRAGVNRSPNFWSLTLNAHLESTRASLCRVYDQTSRGNLTIKSWLEEFKAHHLKDEFFEPSEIDKFNRKPLVPNEIDQDLELVSSSDELVDTLFKRHRNNEVAHISMKLVSRGESYWKSYPLTYDDYEKLISRAENIINKYMAHHNSTSFALLSIFQKDDYQYVMESIEKNATQQKNAADAS</sequence>
<dbReference type="eggNOG" id="ENOG502ZUXE">
    <property type="taxonomic scope" value="Bacteria"/>
</dbReference>
<evidence type="ECO:0000259" key="1">
    <source>
        <dbReference type="Pfam" id="PF18734"/>
    </source>
</evidence>
<dbReference type="OrthoDB" id="484513at2"/>
<keyword evidence="3" id="KW-1185">Reference proteome</keyword>
<dbReference type="AlphaFoldDB" id="D5C5H3"/>
<dbReference type="HOGENOM" id="CLU_1254837_0_0_6"/>
<evidence type="ECO:0000313" key="2">
    <source>
        <dbReference type="EMBL" id="ADE17027.1"/>
    </source>
</evidence>
<accession>D5C5H3</accession>
<dbReference type="InterPro" id="IPR040704">
    <property type="entry name" value="HEPN_AbiU2"/>
</dbReference>
<reference evidence="2 3" key="1">
    <citation type="submission" date="2009-10" db="EMBL/GenBank/DDBJ databases">
        <title>Complete genome sequence of Nitrosococcus halophilus Nc4, a salt-adapted, aerobic obligate ammonia-oxidizing sulfur purple bacterium.</title>
        <authorList>
            <consortium name="US DOE Joint Genome Institute"/>
            <person name="Campbell M.A."/>
            <person name="Malfatti S.A."/>
            <person name="Chain P.S.G."/>
            <person name="Heidelberg J.F."/>
            <person name="Ward N.L."/>
            <person name="Ward B.B."/>
            <person name="Klotz M.G."/>
        </authorList>
    </citation>
    <scope>NUCLEOTIDE SEQUENCE [LARGE SCALE GENOMIC DNA]</scope>
    <source>
        <strain evidence="3">Nc4</strain>
        <plasmid evidence="3">Plasmid pNHAL01</plasmid>
    </source>
</reference>
<dbReference type="KEGG" id="nhl:Nhal_4019"/>
<dbReference type="Pfam" id="PF18734">
    <property type="entry name" value="HEPN_AbiU2"/>
    <property type="match status" value="1"/>
</dbReference>
<evidence type="ECO:0000313" key="3">
    <source>
        <dbReference type="Proteomes" id="UP000001844"/>
    </source>
</evidence>
<dbReference type="RefSeq" id="WP_013028129.1">
    <property type="nucleotide sequence ID" value="NC_013958.1"/>
</dbReference>
<dbReference type="Proteomes" id="UP000001844">
    <property type="component" value="Plasmid pNHAL01"/>
</dbReference>
<geneLocation type="plasmid" evidence="2 3">
    <name>pNHAL01</name>
</geneLocation>
<gene>
    <name evidence="2" type="ORF">Nhal_4019</name>
</gene>
<dbReference type="EMBL" id="CP001799">
    <property type="protein sequence ID" value="ADE17027.1"/>
    <property type="molecule type" value="Genomic_DNA"/>
</dbReference>
<protein>
    <recommendedName>
        <fullName evidence="1">HEPN AbiU2-like domain-containing protein</fullName>
    </recommendedName>
</protein>